<dbReference type="Gene3D" id="3.30.390.10">
    <property type="entry name" value="Enolase-like, N-terminal domain"/>
    <property type="match status" value="1"/>
</dbReference>
<evidence type="ECO:0000259" key="8">
    <source>
        <dbReference type="SMART" id="SM00922"/>
    </source>
</evidence>
<keyword evidence="4 7" id="KW-0413">Isomerase</keyword>
<dbReference type="SUPFAM" id="SSF51604">
    <property type="entry name" value="Enolase C-terminal domain-like"/>
    <property type="match status" value="1"/>
</dbReference>
<comment type="similarity">
    <text evidence="1 7">Belongs to the mandelate racemase/muconate lactonizing enzyme family.</text>
</comment>
<evidence type="ECO:0000256" key="4">
    <source>
        <dbReference type="ARBA" id="ARBA00023235"/>
    </source>
</evidence>
<feature type="active site" description="Proton acceptor; specific for (S)-substrate epimerization" evidence="5">
    <location>
        <position position="267"/>
    </location>
</feature>
<comment type="caution">
    <text evidence="9">The sequence shown here is derived from an EMBL/GenBank/DDBJ whole genome shotgun (WGS) entry which is preliminary data.</text>
</comment>
<feature type="binding site" evidence="6">
    <location>
        <position position="192"/>
    </location>
    <ligand>
        <name>Mg(2+)</name>
        <dbReference type="ChEBI" id="CHEBI:18420"/>
    </ligand>
</feature>
<organism evidence="9 10">
    <name type="scientific">Pullulanibacillus camelliae</name>
    <dbReference type="NCBI Taxonomy" id="1707096"/>
    <lineage>
        <taxon>Bacteria</taxon>
        <taxon>Bacillati</taxon>
        <taxon>Bacillota</taxon>
        <taxon>Bacilli</taxon>
        <taxon>Bacillales</taxon>
        <taxon>Sporolactobacillaceae</taxon>
        <taxon>Pullulanibacillus</taxon>
    </lineage>
</organism>
<feature type="binding site" evidence="6">
    <location>
        <position position="243"/>
    </location>
    <ligand>
        <name>Mg(2+)</name>
        <dbReference type="ChEBI" id="CHEBI:18420"/>
    </ligand>
</feature>
<dbReference type="SMART" id="SM00922">
    <property type="entry name" value="MR_MLE"/>
    <property type="match status" value="1"/>
</dbReference>
<dbReference type="InterPro" id="IPR036849">
    <property type="entry name" value="Enolase-like_C_sf"/>
</dbReference>
<dbReference type="GO" id="GO:0009063">
    <property type="term" value="P:amino acid catabolic process"/>
    <property type="evidence" value="ECO:0007669"/>
    <property type="project" value="InterPro"/>
</dbReference>
<sequence length="360" mass="39356">MNISQVYSKVVLTPFRQTFHTTYGKMTAHHPHLFVQVMTDTGQFGIGEASPLPFVTGETADIMKIAIDQVLAPAIQGLSIFALQEIHKRMNGVLGHMAGAKSAIDMALWDLQGKVLEKPIYQLIGAAYKDEIPLTYVIGSDAPDRMAQLAKEKITLGFTTLKVKIGANGRLDIEAIKQIRQAIGPEITIRVDANQGYTVAEAIRVINAMADYDIDYVEQPVPYWNIDGLARLRAAVSIPIMADESLYNHYDALELIKREAVDLFAIKLIKCGGIYPAIKIAQVAEAAGIECVLISPWDTLLGTYANLHLSMVLSGNRAHEMVGPFYISHDPFGDVNWRGNAGLSKTCNGIGITTAFDQLG</sequence>
<name>A0A8J2YIH9_9BACL</name>
<dbReference type="Proteomes" id="UP000628775">
    <property type="component" value="Unassembled WGS sequence"/>
</dbReference>
<dbReference type="AlphaFoldDB" id="A0A8J2YIH9"/>
<dbReference type="EMBL" id="BMIR01000011">
    <property type="protein sequence ID" value="GGE45107.1"/>
    <property type="molecule type" value="Genomic_DNA"/>
</dbReference>
<dbReference type="PROSITE" id="PS00909">
    <property type="entry name" value="MR_MLE_2"/>
    <property type="match status" value="1"/>
</dbReference>
<accession>A0A8J2YIH9</accession>
<proteinExistence type="inferred from homology"/>
<dbReference type="SUPFAM" id="SSF54826">
    <property type="entry name" value="Enolase N-terminal domain-like"/>
    <property type="match status" value="1"/>
</dbReference>
<dbReference type="SFLD" id="SFLDS00001">
    <property type="entry name" value="Enolase"/>
    <property type="match status" value="1"/>
</dbReference>
<feature type="domain" description="Mandelate racemase/muconate lactonizing enzyme C-terminal" evidence="8">
    <location>
        <begin position="143"/>
        <end position="239"/>
    </location>
</feature>
<reference evidence="9" key="1">
    <citation type="journal article" date="2014" name="Int. J. Syst. Evol. Microbiol.">
        <title>Complete genome sequence of Corynebacterium casei LMG S-19264T (=DSM 44701T), isolated from a smear-ripened cheese.</title>
        <authorList>
            <consortium name="US DOE Joint Genome Institute (JGI-PGF)"/>
            <person name="Walter F."/>
            <person name="Albersmeier A."/>
            <person name="Kalinowski J."/>
            <person name="Ruckert C."/>
        </authorList>
    </citation>
    <scope>NUCLEOTIDE SEQUENCE</scope>
    <source>
        <strain evidence="9">CGMCC 1.15371</strain>
    </source>
</reference>
<keyword evidence="3 6" id="KW-0460">Magnesium</keyword>
<dbReference type="InterPro" id="IPR018110">
    <property type="entry name" value="Mandel_Rmase/mucon_lact_enz_CS"/>
</dbReference>
<dbReference type="RefSeq" id="WP_188694414.1">
    <property type="nucleotide sequence ID" value="NZ_BMIR01000011.1"/>
</dbReference>
<dbReference type="SFLD" id="SFLDF00009">
    <property type="entry name" value="o-succinylbenzoate_synthase"/>
    <property type="match status" value="1"/>
</dbReference>
<feature type="binding site" evidence="6">
    <location>
        <position position="218"/>
    </location>
    <ligand>
        <name>Mg(2+)</name>
        <dbReference type="ChEBI" id="CHEBI:18420"/>
    </ligand>
</feature>
<dbReference type="Gene3D" id="3.20.20.120">
    <property type="entry name" value="Enolase-like C-terminal domain"/>
    <property type="match status" value="1"/>
</dbReference>
<dbReference type="CDD" id="cd03319">
    <property type="entry name" value="L-Ala-DL-Glu_epimerase"/>
    <property type="match status" value="1"/>
</dbReference>
<dbReference type="GO" id="GO:0016855">
    <property type="term" value="F:racemase and epimerase activity, acting on amino acids and derivatives"/>
    <property type="evidence" value="ECO:0007669"/>
    <property type="project" value="UniProtKB-UniRule"/>
</dbReference>
<feature type="active site" description="Proton acceptor; specific for (R)-substrate epimerization" evidence="5">
    <location>
        <position position="164"/>
    </location>
</feature>
<dbReference type="SFLD" id="SFLDG00180">
    <property type="entry name" value="muconate_cycloisomerase"/>
    <property type="match status" value="1"/>
</dbReference>
<keyword evidence="10" id="KW-1185">Reference proteome</keyword>
<dbReference type="InterPro" id="IPR029017">
    <property type="entry name" value="Enolase-like_N"/>
</dbReference>
<dbReference type="PROSITE" id="PS00908">
    <property type="entry name" value="MR_MLE_1"/>
    <property type="match status" value="1"/>
</dbReference>
<dbReference type="EC" id="5.1.1.-" evidence="7"/>
<evidence type="ECO:0000256" key="5">
    <source>
        <dbReference type="PIRSR" id="PIRSR634603-1"/>
    </source>
</evidence>
<dbReference type="PANTHER" id="PTHR48073">
    <property type="entry name" value="O-SUCCINYLBENZOATE SYNTHASE-RELATED"/>
    <property type="match status" value="1"/>
</dbReference>
<evidence type="ECO:0000256" key="7">
    <source>
        <dbReference type="RuleBase" id="RU366006"/>
    </source>
</evidence>
<evidence type="ECO:0000313" key="9">
    <source>
        <dbReference type="EMBL" id="GGE45107.1"/>
    </source>
</evidence>
<evidence type="ECO:0000256" key="1">
    <source>
        <dbReference type="ARBA" id="ARBA00008031"/>
    </source>
</evidence>
<dbReference type="PANTHER" id="PTHR48073:SF2">
    <property type="entry name" value="O-SUCCINYLBENZOATE SYNTHASE"/>
    <property type="match status" value="1"/>
</dbReference>
<evidence type="ECO:0000256" key="6">
    <source>
        <dbReference type="PIRSR" id="PIRSR634603-3"/>
    </source>
</evidence>
<evidence type="ECO:0000256" key="3">
    <source>
        <dbReference type="ARBA" id="ARBA00022842"/>
    </source>
</evidence>
<evidence type="ECO:0000256" key="2">
    <source>
        <dbReference type="ARBA" id="ARBA00022723"/>
    </source>
</evidence>
<dbReference type="InterPro" id="IPR013341">
    <property type="entry name" value="Mandelate_racemase_N_dom"/>
</dbReference>
<keyword evidence="2 6" id="KW-0479">Metal-binding</keyword>
<gene>
    <name evidence="9" type="ORF">GCM10011391_24940</name>
</gene>
<dbReference type="GO" id="GO:0046872">
    <property type="term" value="F:metal ion binding"/>
    <property type="evidence" value="ECO:0007669"/>
    <property type="project" value="UniProtKB-KW"/>
</dbReference>
<comment type="cofactor">
    <cofactor evidence="6 7">
        <name>Mg(2+)</name>
        <dbReference type="ChEBI" id="CHEBI:18420"/>
    </cofactor>
    <text evidence="6 7">Binds 1 Mg(2+) ion per subunit.</text>
</comment>
<dbReference type="InterPro" id="IPR029065">
    <property type="entry name" value="Enolase_C-like"/>
</dbReference>
<dbReference type="InterPro" id="IPR034603">
    <property type="entry name" value="Dipeptide_epimerase"/>
</dbReference>
<protein>
    <recommendedName>
        <fullName evidence="7">Dipeptide epimerase</fullName>
        <ecNumber evidence="7">5.1.1.-</ecNumber>
    </recommendedName>
</protein>
<dbReference type="Pfam" id="PF02746">
    <property type="entry name" value="MR_MLE_N"/>
    <property type="match status" value="1"/>
</dbReference>
<dbReference type="InterPro" id="IPR013342">
    <property type="entry name" value="Mandelate_racemase_C"/>
</dbReference>
<reference evidence="9" key="2">
    <citation type="submission" date="2020-09" db="EMBL/GenBank/DDBJ databases">
        <authorList>
            <person name="Sun Q."/>
            <person name="Zhou Y."/>
        </authorList>
    </citation>
    <scope>NUCLEOTIDE SEQUENCE</scope>
    <source>
        <strain evidence="9">CGMCC 1.15371</strain>
    </source>
</reference>
<evidence type="ECO:0000313" key="10">
    <source>
        <dbReference type="Proteomes" id="UP000628775"/>
    </source>
</evidence>
<dbReference type="Pfam" id="PF13378">
    <property type="entry name" value="MR_MLE_C"/>
    <property type="match status" value="1"/>
</dbReference>